<organism evidence="3 4">
    <name type="scientific">Riccia sorocarpa</name>
    <dbReference type="NCBI Taxonomy" id="122646"/>
    <lineage>
        <taxon>Eukaryota</taxon>
        <taxon>Viridiplantae</taxon>
        <taxon>Streptophyta</taxon>
        <taxon>Embryophyta</taxon>
        <taxon>Marchantiophyta</taxon>
        <taxon>Marchantiopsida</taxon>
        <taxon>Marchantiidae</taxon>
        <taxon>Marchantiales</taxon>
        <taxon>Ricciaceae</taxon>
        <taxon>Riccia</taxon>
    </lineage>
</organism>
<accession>A0ABD3IEK5</accession>
<feature type="compositionally biased region" description="Polar residues" evidence="2">
    <location>
        <begin position="183"/>
        <end position="195"/>
    </location>
</feature>
<dbReference type="Proteomes" id="UP001633002">
    <property type="component" value="Unassembled WGS sequence"/>
</dbReference>
<evidence type="ECO:0000313" key="4">
    <source>
        <dbReference type="Proteomes" id="UP001633002"/>
    </source>
</evidence>
<keyword evidence="1" id="KW-0694">RNA-binding</keyword>
<comment type="caution">
    <text evidence="3">The sequence shown here is derived from an EMBL/GenBank/DDBJ whole genome shotgun (WGS) entry which is preliminary data.</text>
</comment>
<evidence type="ECO:0000313" key="3">
    <source>
        <dbReference type="EMBL" id="KAL3700964.1"/>
    </source>
</evidence>
<dbReference type="PROSITE" id="PS50084">
    <property type="entry name" value="KH_TYPE_1"/>
    <property type="match status" value="1"/>
</dbReference>
<dbReference type="GO" id="GO:0003723">
    <property type="term" value="F:RNA binding"/>
    <property type="evidence" value="ECO:0007669"/>
    <property type="project" value="UniProtKB-UniRule"/>
</dbReference>
<keyword evidence="4" id="KW-1185">Reference proteome</keyword>
<evidence type="ECO:0000256" key="2">
    <source>
        <dbReference type="SAM" id="MobiDB-lite"/>
    </source>
</evidence>
<feature type="compositionally biased region" description="Polar residues" evidence="2">
    <location>
        <begin position="104"/>
        <end position="125"/>
    </location>
</feature>
<protein>
    <submittedName>
        <fullName evidence="3">Uncharacterized protein</fullName>
    </submittedName>
</protein>
<reference evidence="3 4" key="1">
    <citation type="submission" date="2024-09" db="EMBL/GenBank/DDBJ databases">
        <title>Chromosome-scale assembly of Riccia sorocarpa.</title>
        <authorList>
            <person name="Paukszto L."/>
        </authorList>
    </citation>
    <scope>NUCLEOTIDE SEQUENCE [LARGE SCALE GENOMIC DNA]</scope>
    <source>
        <strain evidence="3">LP-2024</strain>
        <tissue evidence="3">Aerial parts of the thallus</tissue>
    </source>
</reference>
<feature type="compositionally biased region" description="Polar residues" evidence="2">
    <location>
        <begin position="35"/>
        <end position="61"/>
    </location>
</feature>
<feature type="compositionally biased region" description="Polar residues" evidence="2">
    <location>
        <begin position="133"/>
        <end position="151"/>
    </location>
</feature>
<sequence length="759" mass="83640">MEVSVQSAGGWDSTPPDAAPGGGWDALDTVGGSAWENSVSPAARHQPSSWGGEPSSSNGSTKQHENSRANIKQPATDQPNPWESSQPPKGKNHDNPWESARPSAKTNGAGTWDSGESSAAPTSGWDSGEPSAAPTSGWDSGQPSSAPSSAWDSCEPTAASVDAWDSVNPSANTQRDDPWESVKSPSSRPAESSWDTGAPASKRPRISTDPQNQQRSQPPRSVPEKTVPRECRELEVPESAVGHIVGQSSRNVLAFQRVPGITRVSTYKMRAPGTDENDKKVIHKVKVEGSSMEAINSVIKQIQRIVIRSATNPPSSDVTVICFREKREGEEGLSMELTTAEVFQHYLPKQLKSFVVRFAPEEAQKKQYFCCSRRIASDQVPDNAKFTSRKKARSYAGDVPVHLSGSWASKFYITPISSCLHNFYHLSLQGGSRGGPPMMKVRIQLGKMLFFGTDLGAPDTWNMTLPDIETMTAEKTLKHCFSSYCHPETMDNARKLLEKSGYIQHGIESSQDAICAELVDMDSTAACKPTFNIRFLQKDEIVAKINKKSKRHAFLTFVDESSGHDFQLRIQSRMQEPALDQKILKSVYEAWTKRGDMEDPLTSPSGHHYFPVRILRKVYEYYRKDGTEVVLTQVSPISPPSTSGGEEAPDNSRRWKICFKQSFTPSTSENVDETVEHTVVRLAELVAEVKKFSERLTSVPNPSTLDGYPSVVLDLYSAICDVSYVCGHDLATSSYRFFTDSVFEQDNNTVEHRIHGNVV</sequence>
<feature type="compositionally biased region" description="Low complexity" evidence="2">
    <location>
        <begin position="210"/>
        <end position="219"/>
    </location>
</feature>
<feature type="compositionally biased region" description="Polar residues" evidence="2">
    <location>
        <begin position="68"/>
        <end position="87"/>
    </location>
</feature>
<dbReference type="AlphaFoldDB" id="A0ABD3IEK5"/>
<dbReference type="EMBL" id="JBJQOH010000001">
    <property type="protein sequence ID" value="KAL3700964.1"/>
    <property type="molecule type" value="Genomic_DNA"/>
</dbReference>
<proteinExistence type="predicted"/>
<evidence type="ECO:0000256" key="1">
    <source>
        <dbReference type="PROSITE-ProRule" id="PRU00117"/>
    </source>
</evidence>
<feature type="region of interest" description="Disordered" evidence="2">
    <location>
        <begin position="1"/>
        <end position="228"/>
    </location>
</feature>
<name>A0ABD3IEK5_9MARC</name>
<gene>
    <name evidence="3" type="ORF">R1sor_018986</name>
</gene>